<dbReference type="PANTHER" id="PTHR43046">
    <property type="entry name" value="GDP-MANNOSE MANNOSYL HYDROLASE"/>
    <property type="match status" value="1"/>
</dbReference>
<name>A0ABS5CGW7_9BACL</name>
<dbReference type="Proteomes" id="UP000673394">
    <property type="component" value="Unassembled WGS sequence"/>
</dbReference>
<comment type="similarity">
    <text evidence="3">Belongs to the Nudix hydrolase family.</text>
</comment>
<dbReference type="PANTHER" id="PTHR43046:SF2">
    <property type="entry name" value="8-OXO-DGTP DIPHOSPHATASE-RELATED"/>
    <property type="match status" value="1"/>
</dbReference>
<protein>
    <submittedName>
        <fullName evidence="5">NUDIX domain-containing protein</fullName>
    </submittedName>
</protein>
<gene>
    <name evidence="5" type="ORF">I8J30_20535</name>
</gene>
<dbReference type="RefSeq" id="WP_210661316.1">
    <property type="nucleotide sequence ID" value="NZ_JAGKSP010000009.1"/>
</dbReference>
<dbReference type="EMBL" id="JAGKSP010000009">
    <property type="protein sequence ID" value="MBP3965117.1"/>
    <property type="molecule type" value="Genomic_DNA"/>
</dbReference>
<evidence type="ECO:0000313" key="5">
    <source>
        <dbReference type="EMBL" id="MBP3965117.1"/>
    </source>
</evidence>
<dbReference type="Pfam" id="PF00293">
    <property type="entry name" value="NUDIX"/>
    <property type="match status" value="1"/>
</dbReference>
<dbReference type="PRINTS" id="PR00502">
    <property type="entry name" value="NUDIXFAMILY"/>
</dbReference>
<reference evidence="5 6" key="1">
    <citation type="submission" date="2021-04" db="EMBL/GenBank/DDBJ databases">
        <title>Paenibacillus sp. DLE-14 whole genome sequence.</title>
        <authorList>
            <person name="Ham Y.J."/>
        </authorList>
    </citation>
    <scope>NUCLEOTIDE SEQUENCE [LARGE SCALE GENOMIC DNA]</scope>
    <source>
        <strain evidence="5 6">DLE-14</strain>
    </source>
</reference>
<evidence type="ECO:0000256" key="1">
    <source>
        <dbReference type="ARBA" id="ARBA00001946"/>
    </source>
</evidence>
<feature type="domain" description="Nudix hydrolase" evidence="4">
    <location>
        <begin position="3"/>
        <end position="125"/>
    </location>
</feature>
<dbReference type="InterPro" id="IPR000086">
    <property type="entry name" value="NUDIX_hydrolase_dom"/>
</dbReference>
<dbReference type="SUPFAM" id="SSF55811">
    <property type="entry name" value="Nudix"/>
    <property type="match status" value="1"/>
</dbReference>
<dbReference type="InterPro" id="IPR020084">
    <property type="entry name" value="NUDIX_hydrolase_CS"/>
</dbReference>
<evidence type="ECO:0000313" key="6">
    <source>
        <dbReference type="Proteomes" id="UP000673394"/>
    </source>
</evidence>
<keyword evidence="2 3" id="KW-0378">Hydrolase</keyword>
<evidence type="ECO:0000259" key="4">
    <source>
        <dbReference type="PROSITE" id="PS51462"/>
    </source>
</evidence>
<evidence type="ECO:0000256" key="2">
    <source>
        <dbReference type="ARBA" id="ARBA00022801"/>
    </source>
</evidence>
<dbReference type="InterPro" id="IPR015797">
    <property type="entry name" value="NUDIX_hydrolase-like_dom_sf"/>
</dbReference>
<accession>A0ABS5CGW7</accession>
<dbReference type="PROSITE" id="PS51462">
    <property type="entry name" value="NUDIX"/>
    <property type="match status" value="1"/>
</dbReference>
<dbReference type="Gene3D" id="3.90.79.10">
    <property type="entry name" value="Nucleoside Triphosphate Pyrophosphohydrolase"/>
    <property type="match status" value="1"/>
</dbReference>
<keyword evidence="6" id="KW-1185">Reference proteome</keyword>
<dbReference type="PROSITE" id="PS00893">
    <property type="entry name" value="NUDIX_BOX"/>
    <property type="match status" value="1"/>
</dbReference>
<sequence length="144" mass="16679">MPKGQDASGIIIIDERNRVLLVRQTYGKKKWSIPGGMVEDGESAWTAAERELQEEAGISVRDMELSGVYFQPHKNRYIYTFKADHYVGTMRIDNHEIDQYGFFDLEALPRPISSFTIQRLTDAIQHSKTVFKEETIDRYEILYG</sequence>
<evidence type="ECO:0000256" key="3">
    <source>
        <dbReference type="RuleBase" id="RU003476"/>
    </source>
</evidence>
<organism evidence="5 6">
    <name type="scientific">Paenibacillus lignilyticus</name>
    <dbReference type="NCBI Taxonomy" id="1172615"/>
    <lineage>
        <taxon>Bacteria</taxon>
        <taxon>Bacillati</taxon>
        <taxon>Bacillota</taxon>
        <taxon>Bacilli</taxon>
        <taxon>Bacillales</taxon>
        <taxon>Paenibacillaceae</taxon>
        <taxon>Paenibacillus</taxon>
    </lineage>
</organism>
<dbReference type="InterPro" id="IPR020476">
    <property type="entry name" value="Nudix_hydrolase"/>
</dbReference>
<comment type="cofactor">
    <cofactor evidence="1">
        <name>Mg(2+)</name>
        <dbReference type="ChEBI" id="CHEBI:18420"/>
    </cofactor>
</comment>
<comment type="caution">
    <text evidence="5">The sequence shown here is derived from an EMBL/GenBank/DDBJ whole genome shotgun (WGS) entry which is preliminary data.</text>
</comment>
<proteinExistence type="inferred from homology"/>